<dbReference type="GO" id="GO:0004620">
    <property type="term" value="F:phospholipase activity"/>
    <property type="evidence" value="ECO:0007669"/>
    <property type="project" value="InterPro"/>
</dbReference>
<organism evidence="8 9">
    <name type="scientific">Oncorhynchus mykiss</name>
    <name type="common">Rainbow trout</name>
    <name type="synonym">Salmo gairdneri</name>
    <dbReference type="NCBI Taxonomy" id="8022"/>
    <lineage>
        <taxon>Eukaryota</taxon>
        <taxon>Metazoa</taxon>
        <taxon>Chordata</taxon>
        <taxon>Craniata</taxon>
        <taxon>Vertebrata</taxon>
        <taxon>Euteleostomi</taxon>
        <taxon>Actinopterygii</taxon>
        <taxon>Neopterygii</taxon>
        <taxon>Teleostei</taxon>
        <taxon>Protacanthopterygii</taxon>
        <taxon>Salmoniformes</taxon>
        <taxon>Salmonidae</taxon>
        <taxon>Salmoninae</taxon>
        <taxon>Oncorhynchus</taxon>
    </lineage>
</organism>
<reference evidence="8" key="2">
    <citation type="submission" date="2014-03" db="EMBL/GenBank/DDBJ databases">
        <authorList>
            <person name="Genoscope - CEA"/>
        </authorList>
    </citation>
    <scope>NUCLEOTIDE SEQUENCE</scope>
</reference>
<keyword evidence="3 7" id="KW-0378">Hydrolase</keyword>
<dbReference type="GO" id="GO:0005576">
    <property type="term" value="C:extracellular region"/>
    <property type="evidence" value="ECO:0007669"/>
    <property type="project" value="TreeGrafter"/>
</dbReference>
<evidence type="ECO:0000313" key="9">
    <source>
        <dbReference type="Proteomes" id="UP000193380"/>
    </source>
</evidence>
<keyword evidence="5 7" id="KW-0443">Lipid metabolism</keyword>
<evidence type="ECO:0000256" key="2">
    <source>
        <dbReference type="ARBA" id="ARBA00022729"/>
    </source>
</evidence>
<proteinExistence type="inferred from homology"/>
<reference evidence="8" key="1">
    <citation type="journal article" date="2014" name="Nat. Commun.">
        <title>The rainbow trout genome provides novel insights into evolution after whole-genome duplication in vertebrates.</title>
        <authorList>
            <person name="Berthelot C."/>
            <person name="Brunet F."/>
            <person name="Chalopin D."/>
            <person name="Juanchich A."/>
            <person name="Bernard M."/>
            <person name="Noel B."/>
            <person name="Bento P."/>
            <person name="Da Silva C."/>
            <person name="Labadie K."/>
            <person name="Alberti A."/>
            <person name="Aury J.M."/>
            <person name="Louis A."/>
            <person name="Dehais P."/>
            <person name="Bardou P."/>
            <person name="Montfort J."/>
            <person name="Klopp C."/>
            <person name="Cabau C."/>
            <person name="Gaspin C."/>
            <person name="Thorgaard G.H."/>
            <person name="Boussaha M."/>
            <person name="Quillet E."/>
            <person name="Guyomard R."/>
            <person name="Galiana D."/>
            <person name="Bobe J."/>
            <person name="Volff J.N."/>
            <person name="Genet C."/>
            <person name="Wincker P."/>
            <person name="Jaillon O."/>
            <person name="Roest Crollius H."/>
            <person name="Guiguen Y."/>
        </authorList>
    </citation>
    <scope>NUCLEOTIDE SEQUENCE [LARGE SCALE GENOMIC DNA]</scope>
</reference>
<name>A0A060W706_ONCMY</name>
<keyword evidence="6" id="KW-0325">Glycoprotein</keyword>
<dbReference type="EMBL" id="FR904417">
    <property type="protein sequence ID" value="CDQ62771.1"/>
    <property type="molecule type" value="Genomic_DNA"/>
</dbReference>
<dbReference type="STRING" id="8022.A0A060W706"/>
<dbReference type="PANTHER" id="PTHR12370:SF3">
    <property type="entry name" value="PHOSPHOLIPASE B-LIKE 2-RELATED"/>
    <property type="match status" value="1"/>
</dbReference>
<dbReference type="PANTHER" id="PTHR12370">
    <property type="entry name" value="PHOSPHOLIPASE B-RELATED"/>
    <property type="match status" value="1"/>
</dbReference>
<evidence type="ECO:0000256" key="5">
    <source>
        <dbReference type="ARBA" id="ARBA00023098"/>
    </source>
</evidence>
<dbReference type="EC" id="3.1.1.-" evidence="7"/>
<keyword evidence="4 7" id="KW-0442">Lipid degradation</keyword>
<evidence type="ECO:0000256" key="1">
    <source>
        <dbReference type="ARBA" id="ARBA00007835"/>
    </source>
</evidence>
<dbReference type="Pfam" id="PF04916">
    <property type="entry name" value="Phospholip_B"/>
    <property type="match status" value="1"/>
</dbReference>
<dbReference type="AlphaFoldDB" id="A0A060W706"/>
<dbReference type="InterPro" id="IPR043041">
    <property type="entry name" value="PLipase_B-like_dom2"/>
</dbReference>
<accession>A0A060W706</accession>
<comment type="similarity">
    <text evidence="1 7">Belongs to the phospholipase B-like family.</text>
</comment>
<dbReference type="Gene3D" id="1.10.439.20">
    <property type="entry name" value="Phospholipase B-like, domain 2"/>
    <property type="match status" value="1"/>
</dbReference>
<evidence type="ECO:0000256" key="3">
    <source>
        <dbReference type="ARBA" id="ARBA00022801"/>
    </source>
</evidence>
<keyword evidence="2" id="KW-0732">Signal</keyword>
<protein>
    <recommendedName>
        <fullName evidence="7">Phospholipase B-like</fullName>
        <ecNumber evidence="7">3.1.1.-</ecNumber>
    </recommendedName>
</protein>
<sequence>MNTLMGYCSPFTFESGFCHRLKDYITTNLQWVRQQIEEHPHCPYWHQEWLVLLQLKGLKDGYNDQLSFPRGPFTLNPFGFL</sequence>
<gene>
    <name evidence="8" type="ORF">GSONMT00067816001</name>
</gene>
<dbReference type="GO" id="GO:0009395">
    <property type="term" value="P:phospholipid catabolic process"/>
    <property type="evidence" value="ECO:0007669"/>
    <property type="project" value="TreeGrafter"/>
</dbReference>
<dbReference type="InterPro" id="IPR007000">
    <property type="entry name" value="PLipase_B-like"/>
</dbReference>
<evidence type="ECO:0000256" key="7">
    <source>
        <dbReference type="RuleBase" id="RU364138"/>
    </source>
</evidence>
<comment type="function">
    <text evidence="7">Putative phospholipase.</text>
</comment>
<dbReference type="PaxDb" id="8022-A0A060W706"/>
<evidence type="ECO:0000256" key="6">
    <source>
        <dbReference type="ARBA" id="ARBA00023180"/>
    </source>
</evidence>
<dbReference type="Proteomes" id="UP000193380">
    <property type="component" value="Unassembled WGS sequence"/>
</dbReference>
<evidence type="ECO:0000256" key="4">
    <source>
        <dbReference type="ARBA" id="ARBA00022963"/>
    </source>
</evidence>
<evidence type="ECO:0000313" key="8">
    <source>
        <dbReference type="EMBL" id="CDQ62771.1"/>
    </source>
</evidence>